<proteinExistence type="predicted"/>
<keyword evidence="3" id="KW-1185">Reference proteome</keyword>
<accession>A0AAN6TIJ8</accession>
<evidence type="ECO:0000313" key="3">
    <source>
        <dbReference type="Proteomes" id="UP001302812"/>
    </source>
</evidence>
<evidence type="ECO:0000256" key="1">
    <source>
        <dbReference type="SAM" id="MobiDB-lite"/>
    </source>
</evidence>
<feature type="compositionally biased region" description="Basic and acidic residues" evidence="1">
    <location>
        <begin position="111"/>
        <end position="125"/>
    </location>
</feature>
<dbReference type="RefSeq" id="XP_064672650.1">
    <property type="nucleotide sequence ID" value="XM_064814578.1"/>
</dbReference>
<dbReference type="Proteomes" id="UP001302812">
    <property type="component" value="Unassembled WGS sequence"/>
</dbReference>
<gene>
    <name evidence="2" type="ORF">N656DRAFT_776146</name>
</gene>
<reference evidence="2" key="2">
    <citation type="submission" date="2023-05" db="EMBL/GenBank/DDBJ databases">
        <authorList>
            <consortium name="Lawrence Berkeley National Laboratory"/>
            <person name="Steindorff A."/>
            <person name="Hensen N."/>
            <person name="Bonometti L."/>
            <person name="Westerberg I."/>
            <person name="Brannstrom I.O."/>
            <person name="Guillou S."/>
            <person name="Cros-Aarteil S."/>
            <person name="Calhoun S."/>
            <person name="Haridas S."/>
            <person name="Kuo A."/>
            <person name="Mondo S."/>
            <person name="Pangilinan J."/>
            <person name="Riley R."/>
            <person name="Labutti K."/>
            <person name="Andreopoulos B."/>
            <person name="Lipzen A."/>
            <person name="Chen C."/>
            <person name="Yanf M."/>
            <person name="Daum C."/>
            <person name="Ng V."/>
            <person name="Clum A."/>
            <person name="Ohm R."/>
            <person name="Martin F."/>
            <person name="Silar P."/>
            <person name="Natvig D."/>
            <person name="Lalanne C."/>
            <person name="Gautier V."/>
            <person name="Ament-Velasquez S.L."/>
            <person name="Kruys A."/>
            <person name="Hutchinson M.I."/>
            <person name="Powell A.J."/>
            <person name="Barry K."/>
            <person name="Miller A.N."/>
            <person name="Grigoriev I.V."/>
            <person name="Debuchy R."/>
            <person name="Gladieux P."/>
            <person name="Thoren M.H."/>
            <person name="Johannesson H."/>
        </authorList>
    </citation>
    <scope>NUCLEOTIDE SEQUENCE</scope>
    <source>
        <strain evidence="2">CBS 508.74</strain>
    </source>
</reference>
<evidence type="ECO:0000313" key="2">
    <source>
        <dbReference type="EMBL" id="KAK4115080.1"/>
    </source>
</evidence>
<dbReference type="GeneID" id="89938703"/>
<sequence length="154" mass="17764">MTAMNRRQVKPELNPVSYVSIQPVLNILKIQSRPHHVTGQHRRGISQDWKVDGEEEYLDFKSCRPSNKRRSHLTEAIHISPSTEYMTYVEYSSTASNGAPLRIPRHSQVTRQREDEHPSTTDRQRLQGAYTKAPGSSWKQHLLHPLRNFLPSLG</sequence>
<feature type="region of interest" description="Disordered" evidence="1">
    <location>
        <begin position="107"/>
        <end position="134"/>
    </location>
</feature>
<protein>
    <submittedName>
        <fullName evidence="2">Uncharacterized protein</fullName>
    </submittedName>
</protein>
<name>A0AAN6TIJ8_9PEZI</name>
<organism evidence="2 3">
    <name type="scientific">Canariomyces notabilis</name>
    <dbReference type="NCBI Taxonomy" id="2074819"/>
    <lineage>
        <taxon>Eukaryota</taxon>
        <taxon>Fungi</taxon>
        <taxon>Dikarya</taxon>
        <taxon>Ascomycota</taxon>
        <taxon>Pezizomycotina</taxon>
        <taxon>Sordariomycetes</taxon>
        <taxon>Sordariomycetidae</taxon>
        <taxon>Sordariales</taxon>
        <taxon>Chaetomiaceae</taxon>
        <taxon>Canariomyces</taxon>
    </lineage>
</organism>
<dbReference type="AlphaFoldDB" id="A0AAN6TIJ8"/>
<dbReference type="EMBL" id="MU853335">
    <property type="protein sequence ID" value="KAK4115080.1"/>
    <property type="molecule type" value="Genomic_DNA"/>
</dbReference>
<reference evidence="2" key="1">
    <citation type="journal article" date="2023" name="Mol. Phylogenet. Evol.">
        <title>Genome-scale phylogeny and comparative genomics of the fungal order Sordariales.</title>
        <authorList>
            <person name="Hensen N."/>
            <person name="Bonometti L."/>
            <person name="Westerberg I."/>
            <person name="Brannstrom I.O."/>
            <person name="Guillou S."/>
            <person name="Cros-Aarteil S."/>
            <person name="Calhoun S."/>
            <person name="Haridas S."/>
            <person name="Kuo A."/>
            <person name="Mondo S."/>
            <person name="Pangilinan J."/>
            <person name="Riley R."/>
            <person name="LaButti K."/>
            <person name="Andreopoulos B."/>
            <person name="Lipzen A."/>
            <person name="Chen C."/>
            <person name="Yan M."/>
            <person name="Daum C."/>
            <person name="Ng V."/>
            <person name="Clum A."/>
            <person name="Steindorff A."/>
            <person name="Ohm R.A."/>
            <person name="Martin F."/>
            <person name="Silar P."/>
            <person name="Natvig D.O."/>
            <person name="Lalanne C."/>
            <person name="Gautier V."/>
            <person name="Ament-Velasquez S.L."/>
            <person name="Kruys A."/>
            <person name="Hutchinson M.I."/>
            <person name="Powell A.J."/>
            <person name="Barry K."/>
            <person name="Miller A.N."/>
            <person name="Grigoriev I.V."/>
            <person name="Debuchy R."/>
            <person name="Gladieux P."/>
            <person name="Hiltunen Thoren M."/>
            <person name="Johannesson H."/>
        </authorList>
    </citation>
    <scope>NUCLEOTIDE SEQUENCE</scope>
    <source>
        <strain evidence="2">CBS 508.74</strain>
    </source>
</reference>
<comment type="caution">
    <text evidence="2">The sequence shown here is derived from an EMBL/GenBank/DDBJ whole genome shotgun (WGS) entry which is preliminary data.</text>
</comment>